<keyword evidence="5" id="KW-0206">Cytoskeleton</keyword>
<comment type="subcellular location">
    <subcellularLocation>
        <location evidence="1">Cytoplasm</location>
        <location evidence="1">Cytoskeleton</location>
        <location evidence="1">Flagellum axoneme</location>
    </subcellularLocation>
</comment>
<evidence type="ECO:0000256" key="1">
    <source>
        <dbReference type="ARBA" id="ARBA00004611"/>
    </source>
</evidence>
<dbReference type="InterPro" id="IPR054709">
    <property type="entry name" value="CFAP107"/>
</dbReference>
<dbReference type="InterPro" id="IPR037662">
    <property type="entry name" value="CFAP68/107"/>
</dbReference>
<organism evidence="10 11">
    <name type="scientific">Alosa alosa</name>
    <name type="common">allis shad</name>
    <dbReference type="NCBI Taxonomy" id="278164"/>
    <lineage>
        <taxon>Eukaryota</taxon>
        <taxon>Metazoa</taxon>
        <taxon>Chordata</taxon>
        <taxon>Craniata</taxon>
        <taxon>Vertebrata</taxon>
        <taxon>Euteleostomi</taxon>
        <taxon>Actinopterygii</taxon>
        <taxon>Neopterygii</taxon>
        <taxon>Teleostei</taxon>
        <taxon>Clupei</taxon>
        <taxon>Clupeiformes</taxon>
        <taxon>Clupeoidei</taxon>
        <taxon>Clupeidae</taxon>
        <taxon>Alosa</taxon>
    </lineage>
</organism>
<feature type="compositionally biased region" description="Polar residues" evidence="9">
    <location>
        <begin position="163"/>
        <end position="179"/>
    </location>
</feature>
<keyword evidence="11" id="KW-1185">Reference proteome</keyword>
<keyword evidence="4" id="KW-0969">Cilium</keyword>
<evidence type="ECO:0000256" key="5">
    <source>
        <dbReference type="ARBA" id="ARBA00023212"/>
    </source>
</evidence>
<feature type="region of interest" description="Disordered" evidence="9">
    <location>
        <begin position="153"/>
        <end position="212"/>
    </location>
</feature>
<proteinExistence type="predicted"/>
<keyword evidence="6" id="KW-0966">Cell projection</keyword>
<dbReference type="Proteomes" id="UP000823561">
    <property type="component" value="Chromosome 10"/>
</dbReference>
<accession>A0AAV6GHJ1</accession>
<dbReference type="PANTHER" id="PTHR31180">
    <property type="entry name" value="CILIA- AND FLAGELLA-ASSOCIATED PROTEIN 107-RELATED"/>
    <property type="match status" value="1"/>
</dbReference>
<evidence type="ECO:0000313" key="10">
    <source>
        <dbReference type="EMBL" id="KAG5274558.1"/>
    </source>
</evidence>
<dbReference type="GO" id="GO:0005879">
    <property type="term" value="C:axonemal microtubule"/>
    <property type="evidence" value="ECO:0007669"/>
    <property type="project" value="TreeGrafter"/>
</dbReference>
<protein>
    <submittedName>
        <fullName evidence="10">Uncharacterized protein</fullName>
    </submittedName>
</protein>
<evidence type="ECO:0000313" key="11">
    <source>
        <dbReference type="Proteomes" id="UP000823561"/>
    </source>
</evidence>
<name>A0AAV6GHJ1_9TELE</name>
<feature type="compositionally biased region" description="Basic and acidic residues" evidence="9">
    <location>
        <begin position="153"/>
        <end position="162"/>
    </location>
</feature>
<reference evidence="10" key="1">
    <citation type="submission" date="2020-10" db="EMBL/GenBank/DDBJ databases">
        <title>Chromosome-scale genome assembly of the Allis shad, Alosa alosa.</title>
        <authorList>
            <person name="Margot Z."/>
            <person name="Christophe K."/>
            <person name="Cabau C."/>
            <person name="Louis A."/>
            <person name="Berthelot C."/>
            <person name="Parey E."/>
            <person name="Roest Crollius H."/>
            <person name="Montfort J."/>
            <person name="Robinson-Rechavi M."/>
            <person name="Bucao C."/>
            <person name="Bouchez O."/>
            <person name="Gislard M."/>
            <person name="Lluch J."/>
            <person name="Milhes M."/>
            <person name="Lampietro C."/>
            <person name="Lopez Roques C."/>
            <person name="Donnadieu C."/>
            <person name="Braasch I."/>
            <person name="Desvignes T."/>
            <person name="Postlethwait J."/>
            <person name="Bobe J."/>
            <person name="Guiguen Y."/>
        </authorList>
    </citation>
    <scope>NUCLEOTIDE SEQUENCE</scope>
    <source>
        <strain evidence="10">M-15738</strain>
        <tissue evidence="10">Blood</tissue>
    </source>
</reference>
<comment type="subunit">
    <text evidence="8">Microtubule inner protein component of sperm flagellar doublet microtubules.</text>
</comment>
<dbReference type="GO" id="GO:0030317">
    <property type="term" value="P:flagellated sperm motility"/>
    <property type="evidence" value="ECO:0007669"/>
    <property type="project" value="InterPro"/>
</dbReference>
<evidence type="ECO:0000256" key="9">
    <source>
        <dbReference type="SAM" id="MobiDB-lite"/>
    </source>
</evidence>
<evidence type="ECO:0000256" key="2">
    <source>
        <dbReference type="ARBA" id="ARBA00022490"/>
    </source>
</evidence>
<gene>
    <name evidence="10" type="ORF">AALO_G00137630</name>
</gene>
<evidence type="ECO:0000256" key="8">
    <source>
        <dbReference type="ARBA" id="ARBA00046435"/>
    </source>
</evidence>
<keyword evidence="2" id="KW-0963">Cytoplasm</keyword>
<evidence type="ECO:0000256" key="3">
    <source>
        <dbReference type="ARBA" id="ARBA00022846"/>
    </source>
</evidence>
<evidence type="ECO:0000256" key="7">
    <source>
        <dbReference type="ARBA" id="ARBA00035003"/>
    </source>
</evidence>
<evidence type="ECO:0000256" key="4">
    <source>
        <dbReference type="ARBA" id="ARBA00023069"/>
    </source>
</evidence>
<dbReference type="PANTHER" id="PTHR31180:SF2">
    <property type="entry name" value="CILIA- AND FLAGELLA-ASSOCIATED PROTEIN 107"/>
    <property type="match status" value="1"/>
</dbReference>
<dbReference type="Pfam" id="PF22595">
    <property type="entry name" value="CFAP107"/>
    <property type="match status" value="1"/>
</dbReference>
<evidence type="ECO:0000256" key="6">
    <source>
        <dbReference type="ARBA" id="ARBA00023273"/>
    </source>
</evidence>
<keyword evidence="3" id="KW-0282">Flagellum</keyword>
<comment type="caution">
    <text evidence="10">The sequence shown here is derived from an EMBL/GenBank/DDBJ whole genome shotgun (WGS) entry which is preliminary data.</text>
</comment>
<dbReference type="AlphaFoldDB" id="A0AAV6GHJ1"/>
<sequence>MPCSSNSMWRKENSYDKWTKPGWRIEQKYANKVLIGNWVEERLQFTRECRTANSTNRLDYRPQWDYQPDTFVRRTALRRGEGLPPKLLLAHHDTPTSHFLVTQYDEMYGRRSDHATPKLRSWDSNKLAWIPERSDHAAKVPPTNFGLAEARWARADRHRRSESTPALSSYRLSYQQPPLSATCPPRPPPLSQTQLPILPGLGGHSTPVRTGA</sequence>
<dbReference type="EMBL" id="JADWDJ010000010">
    <property type="protein sequence ID" value="KAG5274558.1"/>
    <property type="molecule type" value="Genomic_DNA"/>
</dbReference>
<comment type="function">
    <text evidence="7">Microtubule inner protein (MIP) part of the dynein-decorated doublet microtubules (DMTs) in cilia axoneme, which is required for motile cilia beating.</text>
</comment>